<proteinExistence type="predicted"/>
<dbReference type="InterPro" id="IPR017520">
    <property type="entry name" value="CHP03086"/>
</dbReference>
<keyword evidence="3" id="KW-1185">Reference proteome</keyword>
<dbReference type="Gene3D" id="1.20.120.450">
    <property type="entry name" value="dinb family like domain"/>
    <property type="match status" value="1"/>
</dbReference>
<comment type="caution">
    <text evidence="2">The sequence shown here is derived from an EMBL/GenBank/DDBJ whole genome shotgun (WGS) entry which is preliminary data.</text>
</comment>
<gene>
    <name evidence="2" type="ORF">HGA07_22240</name>
</gene>
<sequence length="193" mass="20544">MATPQFDLGNATDGMVEIIAAIGADDLSAATPCPDMTVRDLLFHTLGFTEAFRQGATKEGIGRSAPPEPAPQTDLPAGWSELITTRLKALAEAWRDPAAWDGETEVGGVTAPAAVMAGFALDEVVVHSWDLARAIGRRYEPADADVAVLLEQFRDTPREGIPGLFGPVVEVPAEATPWERLLGLTGRDPARRS</sequence>
<dbReference type="NCBIfam" id="TIGR03086">
    <property type="entry name" value="TIGR03086 family metal-binding protein"/>
    <property type="match status" value="1"/>
</dbReference>
<dbReference type="InterPro" id="IPR017517">
    <property type="entry name" value="Maleyloyr_isom"/>
</dbReference>
<dbReference type="InterPro" id="IPR034660">
    <property type="entry name" value="DinB/YfiT-like"/>
</dbReference>
<protein>
    <submittedName>
        <fullName evidence="2">TIGR03086 family protein</fullName>
    </submittedName>
</protein>
<evidence type="ECO:0000313" key="2">
    <source>
        <dbReference type="EMBL" id="NKY88327.1"/>
    </source>
</evidence>
<dbReference type="NCBIfam" id="TIGR03083">
    <property type="entry name" value="maleylpyruvate isomerase family mycothiol-dependent enzyme"/>
    <property type="match status" value="1"/>
</dbReference>
<dbReference type="Pfam" id="PF11716">
    <property type="entry name" value="MDMPI_N"/>
    <property type="match status" value="1"/>
</dbReference>
<evidence type="ECO:0000259" key="1">
    <source>
        <dbReference type="Pfam" id="PF11716"/>
    </source>
</evidence>
<organism evidence="2 3">
    <name type="scientific">Nocardia veterana</name>
    <dbReference type="NCBI Taxonomy" id="132249"/>
    <lineage>
        <taxon>Bacteria</taxon>
        <taxon>Bacillati</taxon>
        <taxon>Actinomycetota</taxon>
        <taxon>Actinomycetes</taxon>
        <taxon>Mycobacteriales</taxon>
        <taxon>Nocardiaceae</taxon>
        <taxon>Nocardia</taxon>
    </lineage>
</organism>
<evidence type="ECO:0000313" key="3">
    <source>
        <dbReference type="Proteomes" id="UP000523447"/>
    </source>
</evidence>
<dbReference type="EMBL" id="JAAXPE010000028">
    <property type="protein sequence ID" value="NKY88327.1"/>
    <property type="molecule type" value="Genomic_DNA"/>
</dbReference>
<dbReference type="AlphaFoldDB" id="A0A7X6RJJ4"/>
<name>A0A7X6RJJ4_9NOCA</name>
<reference evidence="2 3" key="1">
    <citation type="submission" date="2020-04" db="EMBL/GenBank/DDBJ databases">
        <title>MicrobeNet Type strains.</title>
        <authorList>
            <person name="Nicholson A.C."/>
        </authorList>
    </citation>
    <scope>NUCLEOTIDE SEQUENCE [LARGE SCALE GENOMIC DNA]</scope>
    <source>
        <strain evidence="2 3">DSM 44445</strain>
    </source>
</reference>
<dbReference type="SUPFAM" id="SSF109854">
    <property type="entry name" value="DinB/YfiT-like putative metalloenzymes"/>
    <property type="match status" value="1"/>
</dbReference>
<dbReference type="GO" id="GO:0046872">
    <property type="term" value="F:metal ion binding"/>
    <property type="evidence" value="ECO:0007669"/>
    <property type="project" value="InterPro"/>
</dbReference>
<dbReference type="RefSeq" id="WP_040722342.1">
    <property type="nucleotide sequence ID" value="NZ_CAWPHS010000021.1"/>
</dbReference>
<dbReference type="Proteomes" id="UP000523447">
    <property type="component" value="Unassembled WGS sequence"/>
</dbReference>
<dbReference type="InterPro" id="IPR024344">
    <property type="entry name" value="MDMPI_metal-binding"/>
</dbReference>
<accession>A0A7X6RJJ4</accession>
<feature type="domain" description="Mycothiol-dependent maleylpyruvate isomerase metal-binding" evidence="1">
    <location>
        <begin position="10"/>
        <end position="132"/>
    </location>
</feature>